<sequence>MKVLFKSIAEETQTFGELVEVVDAGWVQLWTGSDHEGRLVDTAGISEIGNGWIRTEDLHDLKLDFAQYGHTELWVRPAAADAGTGSWQGSEVDFSTATSQYRTSAVGPETSLHEMFTARNLTEEYWFRVLLRTEQEGQAHWEPFGNDGGWLREDELHEHGISLGDIKESDSASIWVQTYNGNQFLDWVSWDVGGTFIELTEGVDFLAPAHEMPQDKEDDKNYLELSDEDYVIQGEVLRSADGETTLNPDDFIHGGGGENTLYIARMTTDFEGFSNSGGVTDISSIIIHADNRDVAFDATGVQDAEHYTLKTEGQQVDLYNLERGITITTDYTGDMTFEFLAGPDEEDNDHLTLLSTQALGEEGDPAVLRVGSIAELNLEILKAGYLSLEETPDVKSLHLKMGDSLFLEDVPQLEEISVSGRGDLELPWVEGDLEIVDAGELEGEMEVDLSGVEQDSLTRIQGSQKDTTVVADPESFAQGAELDGGEGSNTLILTQAESFMEISISNFQNLIIADQEEDSGVYGELDSATQGHEEPVLDVLGVSRYSEIPDPDTFA</sequence>
<dbReference type="EMBL" id="ACJN02000002">
    <property type="protein sequence ID" value="EFI34211.1"/>
    <property type="molecule type" value="Genomic_DNA"/>
</dbReference>
<comment type="caution">
    <text evidence="1">The sequence shown here is derived from an EMBL/GenBank/DDBJ whole genome shotgun (WGS) entry which is preliminary data.</text>
</comment>
<organism evidence="1 2">
    <name type="scientific">Desulfonatronospira thiodismutans ASO3-1</name>
    <dbReference type="NCBI Taxonomy" id="555779"/>
    <lineage>
        <taxon>Bacteria</taxon>
        <taxon>Pseudomonadati</taxon>
        <taxon>Thermodesulfobacteriota</taxon>
        <taxon>Desulfovibrionia</taxon>
        <taxon>Desulfovibrionales</taxon>
        <taxon>Desulfonatronovibrionaceae</taxon>
        <taxon>Desulfonatronospira</taxon>
    </lineage>
</organism>
<dbReference type="AlphaFoldDB" id="D6SN85"/>
<reference evidence="1" key="1">
    <citation type="submission" date="2010-05" db="EMBL/GenBank/DDBJ databases">
        <title>The draft genome of Desulfonatronospira thiodismutans ASO3-1.</title>
        <authorList>
            <consortium name="US DOE Joint Genome Institute (JGI-PGF)"/>
            <person name="Lucas S."/>
            <person name="Copeland A."/>
            <person name="Lapidus A."/>
            <person name="Cheng J.-F."/>
            <person name="Bruce D."/>
            <person name="Goodwin L."/>
            <person name="Pitluck S."/>
            <person name="Chertkov O."/>
            <person name="Brettin T."/>
            <person name="Detter J.C."/>
            <person name="Han C."/>
            <person name="Land M.L."/>
            <person name="Hauser L."/>
            <person name="Kyrpides N."/>
            <person name="Mikhailova N."/>
            <person name="Muyzer G."/>
            <person name="Woyke T."/>
        </authorList>
    </citation>
    <scope>NUCLEOTIDE SEQUENCE [LARGE SCALE GENOMIC DNA]</scope>
    <source>
        <strain evidence="1">ASO3-1</strain>
    </source>
</reference>
<gene>
    <name evidence="1" type="ORF">Dthio_PD1562</name>
</gene>
<proteinExistence type="predicted"/>
<dbReference type="RefSeq" id="WP_008869539.1">
    <property type="nucleotide sequence ID" value="NZ_ACJN02000002.1"/>
</dbReference>
<evidence type="ECO:0000313" key="2">
    <source>
        <dbReference type="Proteomes" id="UP000005496"/>
    </source>
</evidence>
<name>D6SN85_9BACT</name>
<keyword evidence="2" id="KW-1185">Reference proteome</keyword>
<dbReference type="OrthoDB" id="5438724at2"/>
<accession>D6SN85</accession>
<protein>
    <submittedName>
        <fullName evidence="1">Uncharacterized protein</fullName>
    </submittedName>
</protein>
<dbReference type="Proteomes" id="UP000005496">
    <property type="component" value="Unassembled WGS sequence"/>
</dbReference>
<evidence type="ECO:0000313" key="1">
    <source>
        <dbReference type="EMBL" id="EFI34211.1"/>
    </source>
</evidence>